<dbReference type="GO" id="GO:0006351">
    <property type="term" value="P:DNA-templated transcription"/>
    <property type="evidence" value="ECO:0007669"/>
    <property type="project" value="UniProtKB-UniRule"/>
</dbReference>
<keyword evidence="7 16" id="KW-0863">Zinc-finger</keyword>
<evidence type="ECO:0000256" key="4">
    <source>
        <dbReference type="ARBA" id="ARBA00022581"/>
    </source>
</evidence>
<evidence type="ECO:0000256" key="11">
    <source>
        <dbReference type="ARBA" id="ARBA00023159"/>
    </source>
</evidence>
<comment type="subunit">
    <text evidence="16">Forms homodimers. Interacts with ubiquitin-protein ligase UBE3A/E6-AP; this interaction stimulates UBE3A ubiquitin activity. Interacts with host BAK1.</text>
</comment>
<keyword evidence="5 16" id="KW-1090">Inhibition of host innate immune response by virus</keyword>
<dbReference type="InterPro" id="IPR038575">
    <property type="entry name" value="E6_sf"/>
</dbReference>
<dbReference type="GO" id="GO:0052170">
    <property type="term" value="P:symbiont-mediated suppression of host innate immune response"/>
    <property type="evidence" value="ECO:0007669"/>
    <property type="project" value="UniProtKB-KW"/>
</dbReference>
<name>A0A385PJN8_9PAPI</name>
<evidence type="ECO:0000256" key="14">
    <source>
        <dbReference type="ARBA" id="ARBA00023280"/>
    </source>
</evidence>
<dbReference type="GO" id="GO:0042025">
    <property type="term" value="C:host cell nucleus"/>
    <property type="evidence" value="ECO:0007669"/>
    <property type="project" value="UniProtKB-SubCell"/>
</dbReference>
<dbReference type="EMBL" id="MH777224">
    <property type="protein sequence ID" value="AYA93818.1"/>
    <property type="molecule type" value="Genomic_DNA"/>
</dbReference>
<comment type="subcellular location">
    <subcellularLocation>
        <location evidence="16 17">Host cytoplasm</location>
    </subcellularLocation>
    <subcellularLocation>
        <location evidence="16 17">Host nucleus</location>
    </subcellularLocation>
</comment>
<protein>
    <recommendedName>
        <fullName evidence="16 17">Protein E6</fullName>
    </recommendedName>
</protein>
<evidence type="ECO:0000256" key="17">
    <source>
        <dbReference type="RuleBase" id="RU363123"/>
    </source>
</evidence>
<evidence type="ECO:0000256" key="7">
    <source>
        <dbReference type="ARBA" id="ARBA00022771"/>
    </source>
</evidence>
<keyword evidence="12 16" id="KW-0804">Transcription</keyword>
<keyword evidence="11 16" id="KW-0010">Activator</keyword>
<evidence type="ECO:0000256" key="10">
    <source>
        <dbReference type="ARBA" id="ARBA00023125"/>
    </source>
</evidence>
<keyword evidence="3 16" id="KW-1048">Host nucleus</keyword>
<evidence type="ECO:0000256" key="5">
    <source>
        <dbReference type="ARBA" id="ARBA00022632"/>
    </source>
</evidence>
<dbReference type="GO" id="GO:0039648">
    <property type="term" value="P:symbiont-mediated perturbation of host ubiquitin-like protein modification"/>
    <property type="evidence" value="ECO:0007669"/>
    <property type="project" value="UniProtKB-UniRule"/>
</dbReference>
<evidence type="ECO:0000256" key="3">
    <source>
        <dbReference type="ARBA" id="ARBA00022562"/>
    </source>
</evidence>
<keyword evidence="9 16" id="KW-0805">Transcription regulation</keyword>
<dbReference type="SUPFAM" id="SSF161229">
    <property type="entry name" value="E6 C-terminal domain-like"/>
    <property type="match status" value="2"/>
</dbReference>
<dbReference type="Pfam" id="PF00518">
    <property type="entry name" value="E6"/>
    <property type="match status" value="1"/>
</dbReference>
<dbReference type="Gene3D" id="3.30.240.40">
    <property type="entry name" value="E6 early regulatory protein"/>
    <property type="match status" value="2"/>
</dbReference>
<dbReference type="GO" id="GO:0008270">
    <property type="term" value="F:zinc ion binding"/>
    <property type="evidence" value="ECO:0007669"/>
    <property type="project" value="UniProtKB-KW"/>
</dbReference>
<reference evidence="18" key="1">
    <citation type="journal article" date="2018" name="Nat. Med.">
        <title>Expanded skin virome in DOCK8-deficient patients.</title>
        <authorList>
            <consortium name="NISC Comparative Sequencing Program"/>
            <person name="Tirosh O."/>
            <person name="Conlan S."/>
            <person name="Deming C."/>
            <person name="Lee-Lin S.Q."/>
            <person name="Huang X."/>
            <person name="Su H.C."/>
            <person name="Freeman A.F."/>
            <person name="Segre J.A."/>
            <person name="Kong H.H."/>
        </authorList>
    </citation>
    <scope>NUCLEOTIDE SEQUENCE</scope>
    <source>
        <strain evidence="18">HPV-mSK_080</strain>
    </source>
</reference>
<keyword evidence="8 16" id="KW-0862">Zinc</keyword>
<dbReference type="GO" id="GO:0030430">
    <property type="term" value="C:host cell cytoplasm"/>
    <property type="evidence" value="ECO:0007669"/>
    <property type="project" value="UniProtKB-SubCell"/>
</dbReference>
<dbReference type="GO" id="GO:0052150">
    <property type="term" value="P:symbiont-mediated perturbation of host apoptosis"/>
    <property type="evidence" value="ECO:0007669"/>
    <property type="project" value="UniProtKB-KW"/>
</dbReference>
<evidence type="ECO:0000256" key="1">
    <source>
        <dbReference type="ARBA" id="ARBA00006346"/>
    </source>
</evidence>
<organism evidence="18">
    <name type="scientific">Human papillomavirus</name>
    <dbReference type="NCBI Taxonomy" id="10566"/>
    <lineage>
        <taxon>Viruses</taxon>
        <taxon>Monodnaviria</taxon>
        <taxon>Shotokuvirae</taxon>
        <taxon>Cossaviricota</taxon>
        <taxon>Papovaviricetes</taxon>
        <taxon>Zurhausenvirales</taxon>
        <taxon>Papillomaviridae</taxon>
    </lineage>
</organism>
<evidence type="ECO:0000256" key="13">
    <source>
        <dbReference type="ARBA" id="ARBA00023200"/>
    </source>
</evidence>
<proteinExistence type="inferred from homology"/>
<evidence type="ECO:0000256" key="12">
    <source>
        <dbReference type="ARBA" id="ARBA00023163"/>
    </source>
</evidence>
<keyword evidence="15 16" id="KW-1119">Modulation of host cell apoptosis by virus</keyword>
<dbReference type="HAMAP" id="MF_04006">
    <property type="entry name" value="HPV_E6"/>
    <property type="match status" value="1"/>
</dbReference>
<comment type="function">
    <text evidence="16">Plays a major role in the induction and maintenance of cellular transformation. E6 associates with host UBE3A/E6-AP ubiquitin-protein ligase and modulates its activity. Protects host keratinocytes from apoptosis by mediating the degradation of host BAK1. May also inhibit host immune response.</text>
</comment>
<keyword evidence="6 16" id="KW-0479">Metal-binding</keyword>
<accession>A0A385PJN8</accession>
<keyword evidence="14 16" id="KW-0899">Viral immunoevasion</keyword>
<dbReference type="GO" id="GO:0003677">
    <property type="term" value="F:DNA binding"/>
    <property type="evidence" value="ECO:0007669"/>
    <property type="project" value="UniProtKB-UniRule"/>
</dbReference>
<feature type="zinc finger region" evidence="16">
    <location>
        <begin position="27"/>
        <end position="63"/>
    </location>
</feature>
<feature type="zinc finger region" evidence="16">
    <location>
        <begin position="100"/>
        <end position="136"/>
    </location>
</feature>
<evidence type="ECO:0000256" key="16">
    <source>
        <dbReference type="HAMAP-Rule" id="MF_04006"/>
    </source>
</evidence>
<comment type="caution">
    <text evidence="16">Lacks conserved residue(s) required for the propagation of feature annotation.</text>
</comment>
<dbReference type="InterPro" id="IPR001334">
    <property type="entry name" value="E6"/>
</dbReference>
<sequence>MENLHPTNLQDYCRLFNISIFDLNIQCIFCRFVLDLEHLASFYNKNLSLVWRDSNCFACCISCCRLSAKFERENHYQCSVRSVDLETILQKPLHAVVVRCYECLRLLDLVEKYDCVCRDDYMHLIRSSWKALCRYCVQK</sequence>
<dbReference type="GO" id="GO:0006355">
    <property type="term" value="P:regulation of DNA-templated transcription"/>
    <property type="evidence" value="ECO:0007669"/>
    <property type="project" value="UniProtKB-UniRule"/>
</dbReference>
<evidence type="ECO:0000256" key="8">
    <source>
        <dbReference type="ARBA" id="ARBA00022833"/>
    </source>
</evidence>
<dbReference type="GO" id="GO:0039502">
    <property type="term" value="P:symbiont-mediated suppression of host type I interferon-mediated signaling pathway"/>
    <property type="evidence" value="ECO:0007669"/>
    <property type="project" value="UniProtKB-UniRule"/>
</dbReference>
<keyword evidence="2 16" id="KW-0244">Early protein</keyword>
<keyword evidence="13 16" id="KW-1035">Host cytoplasm</keyword>
<gene>
    <name evidence="16" type="primary">E6</name>
</gene>
<evidence type="ECO:0000256" key="9">
    <source>
        <dbReference type="ARBA" id="ARBA00023015"/>
    </source>
</evidence>
<evidence type="ECO:0000313" key="18">
    <source>
        <dbReference type="EMBL" id="AYA93818.1"/>
    </source>
</evidence>
<keyword evidence="4 16" id="KW-0945">Host-virus interaction</keyword>
<comment type="similarity">
    <text evidence="1 16 17">Belongs to the papillomaviridae E6 protein family.</text>
</comment>
<keyword evidence="10 16" id="KW-0238">DNA-binding</keyword>
<evidence type="ECO:0000256" key="6">
    <source>
        <dbReference type="ARBA" id="ARBA00022723"/>
    </source>
</evidence>
<evidence type="ECO:0000256" key="15">
    <source>
        <dbReference type="ARBA" id="ARBA00023323"/>
    </source>
</evidence>
<evidence type="ECO:0000256" key="2">
    <source>
        <dbReference type="ARBA" id="ARBA00022518"/>
    </source>
</evidence>